<keyword evidence="9 10" id="KW-0275">Fatty acid biosynthesis</keyword>
<feature type="transmembrane region" description="Helical" evidence="10">
    <location>
        <begin position="429"/>
        <end position="450"/>
    </location>
</feature>
<dbReference type="EC" id="2.3.1.-" evidence="10"/>
<dbReference type="PANTHER" id="PTHR11157">
    <property type="entry name" value="FATTY ACID ACYL TRANSFERASE-RELATED"/>
    <property type="match status" value="1"/>
</dbReference>
<dbReference type="GO" id="GO:0030148">
    <property type="term" value="P:sphingolipid biosynthetic process"/>
    <property type="evidence" value="ECO:0007669"/>
    <property type="project" value="TreeGrafter"/>
</dbReference>
<keyword evidence="13" id="KW-1185">Reference proteome</keyword>
<dbReference type="AlphaFoldDB" id="A0AAJ0DCZ0"/>
<dbReference type="InterPro" id="IPR002076">
    <property type="entry name" value="ELO_fam"/>
</dbReference>
<feature type="compositionally biased region" description="Polar residues" evidence="11">
    <location>
        <begin position="746"/>
        <end position="764"/>
    </location>
</feature>
<dbReference type="PANTHER" id="PTHR11157:SF169">
    <property type="entry name" value="ELONGATION OF FATTY ACIDS PROTEIN"/>
    <property type="match status" value="1"/>
</dbReference>
<feature type="compositionally biased region" description="Polar residues" evidence="11">
    <location>
        <begin position="720"/>
        <end position="732"/>
    </location>
</feature>
<reference evidence="12" key="1">
    <citation type="submission" date="2023-04" db="EMBL/GenBank/DDBJ databases">
        <title>Black Yeasts Isolated from many extreme environments.</title>
        <authorList>
            <person name="Coleine C."/>
            <person name="Stajich J.E."/>
            <person name="Selbmann L."/>
        </authorList>
    </citation>
    <scope>NUCLEOTIDE SEQUENCE</scope>
    <source>
        <strain evidence="12">CCFEE 5312</strain>
    </source>
</reference>
<feature type="transmembrane region" description="Helical" evidence="10">
    <location>
        <begin position="276"/>
        <end position="297"/>
    </location>
</feature>
<dbReference type="Proteomes" id="UP001271007">
    <property type="component" value="Unassembled WGS sequence"/>
</dbReference>
<dbReference type="GO" id="GO:0034626">
    <property type="term" value="P:fatty acid elongation, polyunsaturated fatty acid"/>
    <property type="evidence" value="ECO:0007669"/>
    <property type="project" value="TreeGrafter"/>
</dbReference>
<keyword evidence="7 10" id="KW-0443">Lipid metabolism</keyword>
<keyword evidence="4 10" id="KW-0812">Transmembrane</keyword>
<feature type="region of interest" description="Disordered" evidence="11">
    <location>
        <begin position="461"/>
        <end position="852"/>
    </location>
</feature>
<keyword evidence="5 10" id="KW-0276">Fatty acid metabolism</keyword>
<accession>A0AAJ0DCZ0</accession>
<name>A0AAJ0DCZ0_9PEZI</name>
<evidence type="ECO:0000256" key="8">
    <source>
        <dbReference type="ARBA" id="ARBA00023136"/>
    </source>
</evidence>
<comment type="subcellular location">
    <subcellularLocation>
        <location evidence="1">Membrane</location>
        <topology evidence="1">Multi-pass membrane protein</topology>
    </subcellularLocation>
</comment>
<feature type="compositionally biased region" description="Polar residues" evidence="11">
    <location>
        <begin position="686"/>
        <end position="696"/>
    </location>
</feature>
<feature type="transmembrane region" description="Helical" evidence="10">
    <location>
        <begin position="56"/>
        <end position="74"/>
    </location>
</feature>
<evidence type="ECO:0000256" key="11">
    <source>
        <dbReference type="SAM" id="MobiDB-lite"/>
    </source>
</evidence>
<protein>
    <recommendedName>
        <fullName evidence="10">Elongation of fatty acids protein</fullName>
        <ecNumber evidence="10">2.3.1.-</ecNumber>
    </recommendedName>
</protein>
<feature type="compositionally biased region" description="Basic and acidic residues" evidence="11">
    <location>
        <begin position="698"/>
        <end position="719"/>
    </location>
</feature>
<feature type="transmembrane region" description="Helical" evidence="10">
    <location>
        <begin position="244"/>
        <end position="264"/>
    </location>
</feature>
<dbReference type="EMBL" id="JAWDJX010000057">
    <property type="protein sequence ID" value="KAK3047734.1"/>
    <property type="molecule type" value="Genomic_DNA"/>
</dbReference>
<keyword evidence="8 10" id="KW-0472">Membrane</keyword>
<dbReference type="Pfam" id="PF01151">
    <property type="entry name" value="ELO"/>
    <property type="match status" value="1"/>
</dbReference>
<evidence type="ECO:0000256" key="9">
    <source>
        <dbReference type="ARBA" id="ARBA00023160"/>
    </source>
</evidence>
<keyword evidence="6 10" id="KW-1133">Transmembrane helix</keyword>
<comment type="caution">
    <text evidence="12">The sequence shown here is derived from an EMBL/GenBank/DDBJ whole genome shotgun (WGS) entry which is preliminary data.</text>
</comment>
<sequence length="874" mass="94867">MEHHSTPGVYPTFPTGFRLFPEALPRVIPPPIKERSFRAPFGIDKDLYNFALRPEIPFTFAALYVALVLGFNIYNRKRNYKPWTISKQSWFKYFVITHNVLLAVYSIATFLAMLRAIVHTLPSWHADNYGPRVADALCKVHGPRGLGDAATYNTSINIWEVKNTAIHLGYNGNPDPTDVGRLWNEGLAFWGWMFYVSKFYEVIDTAIILAKGKRSATLQTYHHAGAMLCMWAGIRYMSPPIWMFVFINSAIHAMMYIYFAASALGHRAPQSFKRTLTSFQIAQFVFGASYAAAHLFVKYDIPIEIPYHLTNYIEHAVSSASSAATAATKSATSVASAVSSFAESPTVAPTMGAWIKKMLLRAAGEEGVAERVGMEQRIRDGMRDPLGFAAQDLQGVEQKAEKWFEKRYETHYRSEWTKTDCIDTTGEAFAIYLNLLYLLPLTFLFGRFFFRAYTQRGNRRSISGAARKASEASKDASNQTEYEIERKGRQAEDVLENRASEAQEKGSDKLSELKKDVEDMKQGNFRDRRVSDRVQSYEKKVKTAAETAADKAKEGAEKAKDMAGNAYEKAKGSMPSGTSSPRRTSPSKRSPADNESAVEDEPAAPASRGGNGSGNSGKPSTAESGKPQGNSTDNSQPAQKNGGSSAAGPEKSQPKKTENSQPGSAGSEKNGGSSAAGPDKPHAKSTENSQPTSSGPDKNAKPAKPEEKKSTDANNKDSQPKGASNNKEQGSQIPRAASGQKGDSSKPASNSSQNDNNKGSQAKSADNDKGQDQDEEIQEVNLGETQAVRPGTGVNGESLAKEGGEAQGVKVAKSQGDSTEGRKKTEEQTDVLVGDAVKDEENSDAMGQSGSIIDVTKEKAEDAAGDANGNGNST</sequence>
<dbReference type="GO" id="GO:0019367">
    <property type="term" value="P:fatty acid elongation, saturated fatty acid"/>
    <property type="evidence" value="ECO:0007669"/>
    <property type="project" value="TreeGrafter"/>
</dbReference>
<keyword evidence="3 10" id="KW-0808">Transferase</keyword>
<dbReference type="GO" id="GO:0042761">
    <property type="term" value="P:very long-chain fatty acid biosynthetic process"/>
    <property type="evidence" value="ECO:0007669"/>
    <property type="project" value="TreeGrafter"/>
</dbReference>
<evidence type="ECO:0000256" key="5">
    <source>
        <dbReference type="ARBA" id="ARBA00022832"/>
    </source>
</evidence>
<comment type="similarity">
    <text evidence="10">Belongs to the ELO family.</text>
</comment>
<feature type="compositionally biased region" description="Low complexity" evidence="11">
    <location>
        <begin position="572"/>
        <end position="589"/>
    </location>
</feature>
<evidence type="ECO:0000313" key="13">
    <source>
        <dbReference type="Proteomes" id="UP001271007"/>
    </source>
</evidence>
<proteinExistence type="inferred from homology"/>
<comment type="catalytic activity">
    <reaction evidence="10">
        <text>an acyl-CoA + malonyl-CoA + H(+) = a 3-oxoacyl-CoA + CO2 + CoA</text>
        <dbReference type="Rhea" id="RHEA:50252"/>
        <dbReference type="ChEBI" id="CHEBI:15378"/>
        <dbReference type="ChEBI" id="CHEBI:16526"/>
        <dbReference type="ChEBI" id="CHEBI:57287"/>
        <dbReference type="ChEBI" id="CHEBI:57384"/>
        <dbReference type="ChEBI" id="CHEBI:58342"/>
        <dbReference type="ChEBI" id="CHEBI:90726"/>
    </reaction>
    <physiologicalReaction direction="left-to-right" evidence="10">
        <dbReference type="Rhea" id="RHEA:50253"/>
    </physiologicalReaction>
</comment>
<evidence type="ECO:0000256" key="6">
    <source>
        <dbReference type="ARBA" id="ARBA00022989"/>
    </source>
</evidence>
<evidence type="ECO:0000256" key="3">
    <source>
        <dbReference type="ARBA" id="ARBA00022679"/>
    </source>
</evidence>
<evidence type="ECO:0000256" key="7">
    <source>
        <dbReference type="ARBA" id="ARBA00023098"/>
    </source>
</evidence>
<dbReference type="GO" id="GO:0005789">
    <property type="term" value="C:endoplasmic reticulum membrane"/>
    <property type="evidence" value="ECO:0007669"/>
    <property type="project" value="TreeGrafter"/>
</dbReference>
<feature type="compositionally biased region" description="Basic and acidic residues" evidence="11">
    <location>
        <begin position="483"/>
        <end position="561"/>
    </location>
</feature>
<evidence type="ECO:0000313" key="12">
    <source>
        <dbReference type="EMBL" id="KAK3047734.1"/>
    </source>
</evidence>
<organism evidence="12 13">
    <name type="scientific">Extremus antarcticus</name>
    <dbReference type="NCBI Taxonomy" id="702011"/>
    <lineage>
        <taxon>Eukaryota</taxon>
        <taxon>Fungi</taxon>
        <taxon>Dikarya</taxon>
        <taxon>Ascomycota</taxon>
        <taxon>Pezizomycotina</taxon>
        <taxon>Dothideomycetes</taxon>
        <taxon>Dothideomycetidae</taxon>
        <taxon>Mycosphaerellales</taxon>
        <taxon>Extremaceae</taxon>
        <taxon>Extremus</taxon>
    </lineage>
</organism>
<dbReference type="GO" id="GO:0009922">
    <property type="term" value="F:fatty acid elongase activity"/>
    <property type="evidence" value="ECO:0007669"/>
    <property type="project" value="InterPro"/>
</dbReference>
<dbReference type="GO" id="GO:0034625">
    <property type="term" value="P:fatty acid elongation, monounsaturated fatty acid"/>
    <property type="evidence" value="ECO:0007669"/>
    <property type="project" value="TreeGrafter"/>
</dbReference>
<feature type="transmembrane region" description="Helical" evidence="10">
    <location>
        <begin position="95"/>
        <end position="118"/>
    </location>
</feature>
<gene>
    <name evidence="12" type="ORF">LTR09_010848</name>
</gene>
<feature type="compositionally biased region" description="Polar residues" evidence="11">
    <location>
        <begin position="618"/>
        <end position="644"/>
    </location>
</feature>
<evidence type="ECO:0000256" key="10">
    <source>
        <dbReference type="RuleBase" id="RU361115"/>
    </source>
</evidence>
<evidence type="ECO:0000256" key="1">
    <source>
        <dbReference type="ARBA" id="ARBA00004141"/>
    </source>
</evidence>
<evidence type="ECO:0000256" key="2">
    <source>
        <dbReference type="ARBA" id="ARBA00022516"/>
    </source>
</evidence>
<keyword evidence="2 10" id="KW-0444">Lipid biosynthesis</keyword>
<evidence type="ECO:0000256" key="4">
    <source>
        <dbReference type="ARBA" id="ARBA00022692"/>
    </source>
</evidence>
<feature type="transmembrane region" description="Helical" evidence="10">
    <location>
        <begin position="189"/>
        <end position="209"/>
    </location>
</feature>